<comment type="caution">
    <text evidence="5">The sequence shown here is derived from an EMBL/GenBank/DDBJ whole genome shotgun (WGS) entry which is preliminary data.</text>
</comment>
<evidence type="ECO:0000256" key="1">
    <source>
        <dbReference type="PROSITE-ProRule" id="PRU00175"/>
    </source>
</evidence>
<name>A0A812X1Z2_9DINO</name>
<dbReference type="Proteomes" id="UP000601435">
    <property type="component" value="Unassembled WGS sequence"/>
</dbReference>
<dbReference type="EMBL" id="CAJNJA010035731">
    <property type="protein sequence ID" value="CAE7710564.1"/>
    <property type="molecule type" value="Genomic_DNA"/>
</dbReference>
<organism evidence="5 6">
    <name type="scientific">Symbiodinium necroappetens</name>
    <dbReference type="NCBI Taxonomy" id="1628268"/>
    <lineage>
        <taxon>Eukaryota</taxon>
        <taxon>Sar</taxon>
        <taxon>Alveolata</taxon>
        <taxon>Dinophyceae</taxon>
        <taxon>Suessiales</taxon>
        <taxon>Symbiodiniaceae</taxon>
        <taxon>Symbiodinium</taxon>
    </lineage>
</organism>
<dbReference type="Pfam" id="PF13639">
    <property type="entry name" value="zf-RING_2"/>
    <property type="match status" value="1"/>
</dbReference>
<feature type="signal peptide" evidence="3">
    <location>
        <begin position="1"/>
        <end position="24"/>
    </location>
</feature>
<accession>A0A812X1Z2</accession>
<feature type="non-terminal residue" evidence="5">
    <location>
        <position position="1"/>
    </location>
</feature>
<feature type="domain" description="RING-type" evidence="4">
    <location>
        <begin position="657"/>
        <end position="696"/>
    </location>
</feature>
<feature type="compositionally biased region" description="Polar residues" evidence="2">
    <location>
        <begin position="396"/>
        <end position="417"/>
    </location>
</feature>
<dbReference type="InterPro" id="IPR050869">
    <property type="entry name" value="H3K4_H4K5_MeTrfase"/>
</dbReference>
<dbReference type="Gene3D" id="3.30.40.10">
    <property type="entry name" value="Zinc/RING finger domain, C3HC4 (zinc finger)"/>
    <property type="match status" value="1"/>
</dbReference>
<dbReference type="PANTHER" id="PTHR12197">
    <property type="entry name" value="HISTONE-LYSINE N-METHYLTRANSFERASE SMYD"/>
    <property type="match status" value="1"/>
</dbReference>
<dbReference type="PANTHER" id="PTHR12197:SF292">
    <property type="entry name" value="SET DOMAIN-CONTAINING PROTEIN"/>
    <property type="match status" value="1"/>
</dbReference>
<dbReference type="InterPro" id="IPR011990">
    <property type="entry name" value="TPR-like_helical_dom_sf"/>
</dbReference>
<keyword evidence="1" id="KW-0479">Metal-binding</keyword>
<evidence type="ECO:0000259" key="4">
    <source>
        <dbReference type="PROSITE" id="PS50089"/>
    </source>
</evidence>
<dbReference type="GO" id="GO:0008270">
    <property type="term" value="F:zinc ion binding"/>
    <property type="evidence" value="ECO:0007669"/>
    <property type="project" value="UniProtKB-KW"/>
</dbReference>
<dbReference type="CDD" id="cd20071">
    <property type="entry name" value="SET_SMYD"/>
    <property type="match status" value="1"/>
</dbReference>
<dbReference type="GO" id="GO:0005737">
    <property type="term" value="C:cytoplasm"/>
    <property type="evidence" value="ECO:0007669"/>
    <property type="project" value="UniProtKB-ARBA"/>
</dbReference>
<dbReference type="CDD" id="cd16448">
    <property type="entry name" value="RING-H2"/>
    <property type="match status" value="1"/>
</dbReference>
<dbReference type="Pfam" id="PF00856">
    <property type="entry name" value="SET"/>
    <property type="match status" value="1"/>
</dbReference>
<feature type="region of interest" description="Disordered" evidence="2">
    <location>
        <begin position="387"/>
        <end position="423"/>
    </location>
</feature>
<dbReference type="OrthoDB" id="194358at2759"/>
<keyword evidence="1" id="KW-0862">Zinc</keyword>
<dbReference type="SUPFAM" id="SSF57850">
    <property type="entry name" value="RING/U-box"/>
    <property type="match status" value="1"/>
</dbReference>
<evidence type="ECO:0000313" key="6">
    <source>
        <dbReference type="Proteomes" id="UP000601435"/>
    </source>
</evidence>
<feature type="compositionally biased region" description="Polar residues" evidence="2">
    <location>
        <begin position="592"/>
        <end position="604"/>
    </location>
</feature>
<evidence type="ECO:0000256" key="3">
    <source>
        <dbReference type="SAM" id="SignalP"/>
    </source>
</evidence>
<sequence>AQPLNLGTVTFHFAALVSVLTLDATDIGIIRDKYVPDTNEEPNEDVTRILQALQAVPTELAKEQMSKLDGKSFQRLVSAWRYNSFGHHKEDGLVLYNRISMCAHSCDPTCCWSYGDEDAFVLRSRMALDKGDELTISYLQDEDLLKSTAVRQQKLQNWKFLCMCPRCSLKTDVGRGIRCQRCRVGVLYPQVQASNTSFETCRVCGSSPPAEDISMLLHMEEEYVQRVDCLDKKDLEDVQQVYQAALDIFENHWILYVMDTILWEGHRQKNVMDAMEHQRRRIDFHQHYYFRPTFILAWCHEELGDCMIAQFPARKWHITQDFDEEDWMGVFKLSVMVVFTDGGIYARLPGTSVLIWLGFLALELTISRICSDLQKVPVKKEQTDTEDKATVFKQCASPSESSNGDQIDVASNDSSQSRSDETFPRRRLLSRLQMSANEGIGGHESYEGKGSLSSSQTGEAPCAEVKKVWAYRCNYDPWHKFLQPHDCHIYDNLDVTRANYVVQREVKHCNVDRKKKKTVINGKAQWVKPHYTMVFTRKLPGWQGAKGIQLLARMVRAAQFIYWLRACSQSRSPAPGELLSSRTKGLDVANGHIQSTSGPSQSLPSEARLAHEPEKSSPGARPSEEDVGELPWFQAMKANLEEFGDVEVFLDQTPQECMLCGQPIEAAYRVRPRKCGHVFHVECLLHCWSEGACPVCGVSFAPEAAVGSPPKTAWT</sequence>
<dbReference type="PROSITE" id="PS50089">
    <property type="entry name" value="ZF_RING_2"/>
    <property type="match status" value="1"/>
</dbReference>
<dbReference type="InterPro" id="IPR013083">
    <property type="entry name" value="Znf_RING/FYVE/PHD"/>
</dbReference>
<keyword evidence="6" id="KW-1185">Reference proteome</keyword>
<evidence type="ECO:0000256" key="2">
    <source>
        <dbReference type="SAM" id="MobiDB-lite"/>
    </source>
</evidence>
<feature type="region of interest" description="Disordered" evidence="2">
    <location>
        <begin position="589"/>
        <end position="626"/>
    </location>
</feature>
<keyword evidence="1" id="KW-0863">Zinc-finger</keyword>
<feature type="chain" id="PRO_5032383451" description="RING-type domain-containing protein" evidence="3">
    <location>
        <begin position="25"/>
        <end position="715"/>
    </location>
</feature>
<dbReference type="SUPFAM" id="SSF82199">
    <property type="entry name" value="SET domain"/>
    <property type="match status" value="1"/>
</dbReference>
<dbReference type="InterPro" id="IPR001841">
    <property type="entry name" value="Znf_RING"/>
</dbReference>
<keyword evidence="3" id="KW-0732">Signal</keyword>
<protein>
    <recommendedName>
        <fullName evidence="4">RING-type domain-containing protein</fullName>
    </recommendedName>
</protein>
<dbReference type="InterPro" id="IPR046341">
    <property type="entry name" value="SET_dom_sf"/>
</dbReference>
<reference evidence="5" key="1">
    <citation type="submission" date="2021-02" db="EMBL/GenBank/DDBJ databases">
        <authorList>
            <person name="Dougan E. K."/>
            <person name="Rhodes N."/>
            <person name="Thang M."/>
            <person name="Chan C."/>
        </authorList>
    </citation>
    <scope>NUCLEOTIDE SEQUENCE</scope>
</reference>
<dbReference type="AlphaFoldDB" id="A0A812X1Z2"/>
<evidence type="ECO:0000313" key="5">
    <source>
        <dbReference type="EMBL" id="CAE7710564.1"/>
    </source>
</evidence>
<proteinExistence type="predicted"/>
<dbReference type="Gene3D" id="2.170.270.10">
    <property type="entry name" value="SET domain"/>
    <property type="match status" value="1"/>
</dbReference>
<dbReference type="Gene3D" id="1.25.40.10">
    <property type="entry name" value="Tetratricopeptide repeat domain"/>
    <property type="match status" value="1"/>
</dbReference>
<gene>
    <name evidence="5" type="ORF">SNEC2469_LOCUS20507</name>
</gene>
<dbReference type="InterPro" id="IPR001214">
    <property type="entry name" value="SET_dom"/>
</dbReference>